<comment type="caution">
    <text evidence="3">The sequence shown here is derived from an EMBL/GenBank/DDBJ whole genome shotgun (WGS) entry which is preliminary data.</text>
</comment>
<evidence type="ECO:0008006" key="5">
    <source>
        <dbReference type="Google" id="ProtNLM"/>
    </source>
</evidence>
<feature type="region of interest" description="Disordered" evidence="1">
    <location>
        <begin position="37"/>
        <end position="63"/>
    </location>
</feature>
<evidence type="ECO:0000313" key="3">
    <source>
        <dbReference type="EMBL" id="CAK7937254.1"/>
    </source>
</evidence>
<accession>A0AAV1URL4</accession>
<reference evidence="3" key="1">
    <citation type="submission" date="2024-01" db="EMBL/GenBank/DDBJ databases">
        <authorList>
            <person name="Webb A."/>
        </authorList>
    </citation>
    <scope>NUCLEOTIDE SEQUENCE</scope>
    <source>
        <strain evidence="3">Pm1</strain>
    </source>
</reference>
<evidence type="ECO:0000256" key="1">
    <source>
        <dbReference type="SAM" id="MobiDB-lite"/>
    </source>
</evidence>
<feature type="signal peptide" evidence="2">
    <location>
        <begin position="1"/>
        <end position="21"/>
    </location>
</feature>
<evidence type="ECO:0000313" key="4">
    <source>
        <dbReference type="Proteomes" id="UP001162060"/>
    </source>
</evidence>
<evidence type="ECO:0000256" key="2">
    <source>
        <dbReference type="SAM" id="SignalP"/>
    </source>
</evidence>
<gene>
    <name evidence="3" type="ORF">PM001_LOCUS22404</name>
</gene>
<organism evidence="3 4">
    <name type="scientific">Peronospora matthiolae</name>
    <dbReference type="NCBI Taxonomy" id="2874970"/>
    <lineage>
        <taxon>Eukaryota</taxon>
        <taxon>Sar</taxon>
        <taxon>Stramenopiles</taxon>
        <taxon>Oomycota</taxon>
        <taxon>Peronosporomycetes</taxon>
        <taxon>Peronosporales</taxon>
        <taxon>Peronosporaceae</taxon>
        <taxon>Peronospora</taxon>
    </lineage>
</organism>
<dbReference type="AlphaFoldDB" id="A0AAV1URL4"/>
<sequence>MRMHYLRLALLAALYMTRSAAVSQEQDEPTERRLLRTEGQDATDADNEKDQQGEVGGGTAEDRGLLQRLTAGLEHELGTMLGKQSLIEDAAAKKAAEARRQARKKAAPKIKKLHRELVKNVRLPAPASLNKEKGVVQTHPDTADLIEANLKVYYDELVARHPGIHDAYLQNVLAEARKVMKADATSYKDSGDFYGVMSVKDVRWLAAHNELDLNRLLEAGVPAESFAKVLGLKFEDIKTLGIHRKSPNLDRLNPLTRIFLKYEWMKIEKDFYTSKMKKALVPTAKVHPVSDLDPALASALQPDRFTF</sequence>
<dbReference type="EMBL" id="CAKLBY020000226">
    <property type="protein sequence ID" value="CAK7937254.1"/>
    <property type="molecule type" value="Genomic_DNA"/>
</dbReference>
<protein>
    <recommendedName>
        <fullName evidence="5">RxLR effector candidate protein</fullName>
    </recommendedName>
</protein>
<dbReference type="Proteomes" id="UP001162060">
    <property type="component" value="Unassembled WGS sequence"/>
</dbReference>
<proteinExistence type="predicted"/>
<name>A0AAV1URL4_9STRA</name>
<keyword evidence="2" id="KW-0732">Signal</keyword>
<feature type="chain" id="PRO_5043931658" description="RxLR effector candidate protein" evidence="2">
    <location>
        <begin position="22"/>
        <end position="307"/>
    </location>
</feature>